<dbReference type="EMBL" id="WHWB01027629">
    <property type="protein sequence ID" value="KAJ7428496.1"/>
    <property type="molecule type" value="Genomic_DNA"/>
</dbReference>
<proteinExistence type="predicted"/>
<organism evidence="2 3">
    <name type="scientific">Willisornis vidua</name>
    <name type="common">Xingu scale-backed antbird</name>
    <dbReference type="NCBI Taxonomy" id="1566151"/>
    <lineage>
        <taxon>Eukaryota</taxon>
        <taxon>Metazoa</taxon>
        <taxon>Chordata</taxon>
        <taxon>Craniata</taxon>
        <taxon>Vertebrata</taxon>
        <taxon>Euteleostomi</taxon>
        <taxon>Archelosauria</taxon>
        <taxon>Archosauria</taxon>
        <taxon>Dinosauria</taxon>
        <taxon>Saurischia</taxon>
        <taxon>Theropoda</taxon>
        <taxon>Coelurosauria</taxon>
        <taxon>Aves</taxon>
        <taxon>Neognathae</taxon>
        <taxon>Neoaves</taxon>
        <taxon>Telluraves</taxon>
        <taxon>Australaves</taxon>
        <taxon>Passeriformes</taxon>
        <taxon>Thamnophilidae</taxon>
        <taxon>Willisornis</taxon>
    </lineage>
</organism>
<evidence type="ECO:0000256" key="1">
    <source>
        <dbReference type="SAM" id="Phobius"/>
    </source>
</evidence>
<evidence type="ECO:0000313" key="3">
    <source>
        <dbReference type="Proteomes" id="UP001145742"/>
    </source>
</evidence>
<keyword evidence="1" id="KW-0472">Membrane</keyword>
<gene>
    <name evidence="2" type="ORF">WISP_01214</name>
</gene>
<evidence type="ECO:0000313" key="2">
    <source>
        <dbReference type="EMBL" id="KAJ7428496.1"/>
    </source>
</evidence>
<feature type="transmembrane region" description="Helical" evidence="1">
    <location>
        <begin position="22"/>
        <end position="49"/>
    </location>
</feature>
<comment type="caution">
    <text evidence="2">The sequence shown here is derived from an EMBL/GenBank/DDBJ whole genome shotgun (WGS) entry which is preliminary data.</text>
</comment>
<dbReference type="Proteomes" id="UP001145742">
    <property type="component" value="Unassembled WGS sequence"/>
</dbReference>
<keyword evidence="1" id="KW-0812">Transmembrane</keyword>
<protein>
    <recommendedName>
        <fullName evidence="4">NADH dehydrogenase subunit 3</fullName>
    </recommendedName>
</protein>
<evidence type="ECO:0008006" key="4">
    <source>
        <dbReference type="Google" id="ProtNLM"/>
    </source>
</evidence>
<keyword evidence="1" id="KW-1133">Transmembrane helix</keyword>
<accession>A0ABQ9DUK7</accession>
<reference evidence="2" key="1">
    <citation type="submission" date="2019-10" db="EMBL/GenBank/DDBJ databases">
        <authorList>
            <person name="Soares A.E.R."/>
            <person name="Aleixo A."/>
            <person name="Schneider P."/>
            <person name="Miyaki C.Y."/>
            <person name="Schneider M.P."/>
            <person name="Mello C."/>
            <person name="Vasconcelos A.T.R."/>
        </authorList>
    </citation>
    <scope>NUCLEOTIDE SEQUENCE</scope>
    <source>
        <tissue evidence="2">Muscle</tissue>
    </source>
</reference>
<name>A0ABQ9DUK7_9PASS</name>
<sequence>MEISVKWVLQGAFLTVDREKGWIIIIIIIIITIIIIIIVIIVVVIVVISEDSECNRKYRGINGFMVRKDQHKWGGEVGGENLAKM</sequence>
<keyword evidence="3" id="KW-1185">Reference proteome</keyword>